<evidence type="ECO:0000313" key="1">
    <source>
        <dbReference type="EMBL" id="TCV99357.1"/>
    </source>
</evidence>
<protein>
    <submittedName>
        <fullName evidence="1">Beta-lactamase family protein</fullName>
    </submittedName>
</protein>
<proteinExistence type="predicted"/>
<dbReference type="EMBL" id="SMCQ01000010">
    <property type="protein sequence ID" value="TCV99357.1"/>
    <property type="molecule type" value="Genomic_DNA"/>
</dbReference>
<dbReference type="InterPro" id="IPR036866">
    <property type="entry name" value="RibonucZ/Hydroxyglut_hydro"/>
</dbReference>
<reference evidence="1 2" key="1">
    <citation type="submission" date="2019-03" db="EMBL/GenBank/DDBJ databases">
        <title>Genomic Encyclopedia of Type Strains, Phase IV (KMG-IV): sequencing the most valuable type-strain genomes for metagenomic binning, comparative biology and taxonomic classification.</title>
        <authorList>
            <person name="Goeker M."/>
        </authorList>
    </citation>
    <scope>NUCLEOTIDE SEQUENCE [LARGE SCALE GENOMIC DNA]</scope>
    <source>
        <strain evidence="1 2">DSM 29487</strain>
    </source>
</reference>
<accession>A0A4R3Z4S8</accession>
<evidence type="ECO:0000313" key="2">
    <source>
        <dbReference type="Proteomes" id="UP000295515"/>
    </source>
</evidence>
<name>A0A4R3Z4S8_9FIRM</name>
<comment type="caution">
    <text evidence="1">The sequence shown here is derived from an EMBL/GenBank/DDBJ whole genome shotgun (WGS) entry which is preliminary data.</text>
</comment>
<organism evidence="1 2">
    <name type="scientific">Longibaculum muris</name>
    <dbReference type="NCBI Taxonomy" id="1796628"/>
    <lineage>
        <taxon>Bacteria</taxon>
        <taxon>Bacillati</taxon>
        <taxon>Bacillota</taxon>
        <taxon>Erysipelotrichia</taxon>
        <taxon>Erysipelotrichales</taxon>
        <taxon>Coprobacillaceae</taxon>
        <taxon>Longibaculum</taxon>
    </lineage>
</organism>
<dbReference type="PANTHER" id="PTHR42967">
    <property type="entry name" value="METAL DEPENDENT HYDROLASE"/>
    <property type="match status" value="1"/>
</dbReference>
<dbReference type="Proteomes" id="UP000295515">
    <property type="component" value="Unassembled WGS sequence"/>
</dbReference>
<dbReference type="PANTHER" id="PTHR42967:SF1">
    <property type="entry name" value="MBL FOLD METALLO-HYDROLASE"/>
    <property type="match status" value="1"/>
</dbReference>
<dbReference type="AlphaFoldDB" id="A0A4R3Z4S8"/>
<dbReference type="GeneID" id="98915434"/>
<gene>
    <name evidence="1" type="ORF">EDD60_11049</name>
</gene>
<dbReference type="Pfam" id="PF13483">
    <property type="entry name" value="Lactamase_B_3"/>
    <property type="match status" value="1"/>
</dbReference>
<keyword evidence="2" id="KW-1185">Reference proteome</keyword>
<dbReference type="RefSeq" id="WP_066445368.1">
    <property type="nucleotide sequence ID" value="NZ_JANKBF010000011.1"/>
</dbReference>
<sequence length="221" mass="26803">MLVTHLFHSGVLIELDNHLLLFDYYQGKLNLNKEKPLYIFVSHRHYDHYNPEIFKLDHPHKTYILSDTLRHKYEANYVDIHQEYIFDDIKVKTLLSTDEGCAFLVETEKQTIYFAGDLNWWHWEGEPEKDNLWQKEIYQQEINSIQQPIDLAFVIVDKRQEESYLLGLQYFLKHVKTRYIMPIHYFGDYTITQQLQNEKLDNPYQAHIIPVHHRDETFEIF</sequence>
<dbReference type="SUPFAM" id="SSF56281">
    <property type="entry name" value="Metallo-hydrolase/oxidoreductase"/>
    <property type="match status" value="1"/>
</dbReference>
<dbReference type="Gene3D" id="3.60.15.10">
    <property type="entry name" value="Ribonuclease Z/Hydroxyacylglutathione hydrolase-like"/>
    <property type="match status" value="1"/>
</dbReference>